<reference evidence="2" key="1">
    <citation type="submission" date="2024-04" db="EMBL/GenBank/DDBJ databases">
        <title>Phylogenomic analyses of a clade within the roseobacter group suggest taxonomic reassignments of species of the genera Aestuariivita, Citreicella, Loktanella, Nautella, Pelagibaca, Ruegeria, Thalassobius, Thiobacimonas and Tropicibacter, and the proposal o.</title>
        <authorList>
            <person name="Jeon C.O."/>
        </authorList>
    </citation>
    <scope>NUCLEOTIDE SEQUENCE [LARGE SCALE GENOMIC DNA]</scope>
    <source>
        <strain evidence="2">SS1-5</strain>
    </source>
</reference>
<proteinExistence type="predicted"/>
<dbReference type="InterPro" id="IPR021352">
    <property type="entry name" value="DUF2971"/>
</dbReference>
<name>A0AAN0MAV6_9RHOB</name>
<organism evidence="1 2">
    <name type="scientific">Yoonia rhodophyticola</name>
    <dbReference type="NCBI Taxonomy" id="3137370"/>
    <lineage>
        <taxon>Bacteria</taxon>
        <taxon>Pseudomonadati</taxon>
        <taxon>Pseudomonadota</taxon>
        <taxon>Alphaproteobacteria</taxon>
        <taxon>Rhodobacterales</taxon>
        <taxon>Paracoccaceae</taxon>
        <taxon>Yoonia</taxon>
    </lineage>
</organism>
<dbReference type="EMBL" id="CP151767">
    <property type="protein sequence ID" value="WZU67870.1"/>
    <property type="molecule type" value="Genomic_DNA"/>
</dbReference>
<dbReference type="KEGG" id="yrh:AABB31_02620"/>
<evidence type="ECO:0000313" key="1">
    <source>
        <dbReference type="EMBL" id="WZU67870.1"/>
    </source>
</evidence>
<evidence type="ECO:0000313" key="2">
    <source>
        <dbReference type="Proteomes" id="UP001470809"/>
    </source>
</evidence>
<gene>
    <name evidence="1" type="ORF">AABB31_02620</name>
</gene>
<sequence>MNEYDKDMLTYMNVFFPGYLERNAQKLSDGQRLVYYTSAETAQKIIQDQHLWLRNASLMNDFSEISYGLEFVAETLLRDSGQEFRDAVSELNPEVLELTLDNLRGWEQDWRLETYISCVSEHDFSEDQSGRLSMWRAYGDVALVLNSTPFGAVTDKLKVYSTEVNYWDGTHLKAHLDDIILKIDENSDYLSELSTNQFVGFLHEKFKIMALATKHPGFKEEREWRIYFRPSELGEDDCILSKKIVVLDGVPQTIWSLPLRHDPDNGLFHADLPSLLDRLIIGPTEYPYVSAEAFRELLVRAGVDASDPKVTVSDIPLRSK</sequence>
<dbReference type="Pfam" id="PF11185">
    <property type="entry name" value="DUF2971"/>
    <property type="match status" value="1"/>
</dbReference>
<reference evidence="1 2" key="2">
    <citation type="submission" date="2024-08" db="EMBL/GenBank/DDBJ databases">
        <title>Phylogenomic analyses of a clade within the roseobacter group suggest taxonomic reassignments of species of the genera Aestuariivita, Citreicella, Loktanella, Nautella, Pelagibaca, Ruegeria, Thalassobius, Thiobacimonas and Tropicibacter, and the proposal o.</title>
        <authorList>
            <person name="Jeon C.O."/>
        </authorList>
    </citation>
    <scope>NUCLEOTIDE SEQUENCE [LARGE SCALE GENOMIC DNA]</scope>
    <source>
        <strain evidence="1 2">SS1-5</strain>
    </source>
</reference>
<accession>A0AAN0MAV6</accession>
<dbReference type="AlphaFoldDB" id="A0AAN0MAV6"/>
<protein>
    <submittedName>
        <fullName evidence="1">DUF2971 domain-containing protein</fullName>
    </submittedName>
</protein>
<dbReference type="RefSeq" id="WP_342077164.1">
    <property type="nucleotide sequence ID" value="NZ_CP151767.2"/>
</dbReference>
<keyword evidence="2" id="KW-1185">Reference proteome</keyword>
<dbReference type="Proteomes" id="UP001470809">
    <property type="component" value="Chromosome"/>
</dbReference>